<evidence type="ECO:0000313" key="1">
    <source>
        <dbReference type="EMBL" id="KAH8007218.1"/>
    </source>
</evidence>
<organism evidence="1 2">
    <name type="scientific">Sphaerodactylus townsendi</name>
    <dbReference type="NCBI Taxonomy" id="933632"/>
    <lineage>
        <taxon>Eukaryota</taxon>
        <taxon>Metazoa</taxon>
        <taxon>Chordata</taxon>
        <taxon>Craniata</taxon>
        <taxon>Vertebrata</taxon>
        <taxon>Euteleostomi</taxon>
        <taxon>Lepidosauria</taxon>
        <taxon>Squamata</taxon>
        <taxon>Bifurcata</taxon>
        <taxon>Gekkota</taxon>
        <taxon>Sphaerodactylidae</taxon>
        <taxon>Sphaerodactylus</taxon>
    </lineage>
</organism>
<name>A0ACB8FP31_9SAUR</name>
<reference evidence="1" key="1">
    <citation type="submission" date="2021-08" db="EMBL/GenBank/DDBJ databases">
        <title>The first chromosome-level gecko genome reveals the dynamic sex chromosomes of Neotropical dwarf geckos (Sphaerodactylidae: Sphaerodactylus).</title>
        <authorList>
            <person name="Pinto B.J."/>
            <person name="Keating S.E."/>
            <person name="Gamble T."/>
        </authorList>
    </citation>
    <scope>NUCLEOTIDE SEQUENCE</scope>
    <source>
        <strain evidence="1">TG3544</strain>
    </source>
</reference>
<gene>
    <name evidence="1" type="ORF">K3G42_018914</name>
</gene>
<protein>
    <submittedName>
        <fullName evidence="1">Uncharacterized protein</fullName>
    </submittedName>
</protein>
<evidence type="ECO:0000313" key="2">
    <source>
        <dbReference type="Proteomes" id="UP000827872"/>
    </source>
</evidence>
<dbReference type="Proteomes" id="UP000827872">
    <property type="component" value="Linkage Group LG06"/>
</dbReference>
<dbReference type="EMBL" id="CM037619">
    <property type="protein sequence ID" value="KAH8007218.1"/>
    <property type="molecule type" value="Genomic_DNA"/>
</dbReference>
<keyword evidence="2" id="KW-1185">Reference proteome</keyword>
<comment type="caution">
    <text evidence="1">The sequence shown here is derived from an EMBL/GenBank/DDBJ whole genome shotgun (WGS) entry which is preliminary data.</text>
</comment>
<accession>A0ACB8FP31</accession>
<sequence length="105" mass="12173">MMNIQMKGDPIFYLDYLTIHKYGNAARKDLWNTLSEALKKVGKSVNIQEVMDQWTLQMGYPVITIMGNETVDNIIRISQEHFIYDLDIKAKDPGLGNNRYLYSLV</sequence>
<proteinExistence type="predicted"/>